<evidence type="ECO:0000313" key="8">
    <source>
        <dbReference type="EMBL" id="PXW53158.1"/>
    </source>
</evidence>
<evidence type="ECO:0000256" key="6">
    <source>
        <dbReference type="PIRSR" id="PIRSR000027-1"/>
    </source>
</evidence>
<evidence type="ECO:0000256" key="5">
    <source>
        <dbReference type="ARBA" id="ARBA00023004"/>
    </source>
</evidence>
<dbReference type="InterPro" id="IPR010980">
    <property type="entry name" value="Cyt_c/b562"/>
</dbReference>
<gene>
    <name evidence="8" type="ORF">C7450_11434</name>
</gene>
<dbReference type="Pfam" id="PF01322">
    <property type="entry name" value="Cytochrom_C_2"/>
    <property type="match status" value="1"/>
</dbReference>
<dbReference type="GO" id="GO:0042597">
    <property type="term" value="C:periplasmic space"/>
    <property type="evidence" value="ECO:0007669"/>
    <property type="project" value="InterPro"/>
</dbReference>
<feature type="binding site" description="covalent" evidence="7">
    <location>
        <position position="138"/>
    </location>
    <ligand>
        <name>heme c</name>
        <dbReference type="ChEBI" id="CHEBI:61717"/>
    </ligand>
</feature>
<dbReference type="GO" id="GO:0022900">
    <property type="term" value="P:electron transport chain"/>
    <property type="evidence" value="ECO:0007669"/>
    <property type="project" value="InterPro"/>
</dbReference>
<evidence type="ECO:0000256" key="7">
    <source>
        <dbReference type="PIRSR" id="PIRSR000027-2"/>
    </source>
</evidence>
<dbReference type="SUPFAM" id="SSF47175">
    <property type="entry name" value="Cytochromes"/>
    <property type="match status" value="1"/>
</dbReference>
<protein>
    <submittedName>
        <fullName evidence="8">Cytochrome c556</fullName>
    </submittedName>
</protein>
<comment type="PTM">
    <text evidence="7">Binds 1 heme group per subunit.</text>
</comment>
<keyword evidence="3 6" id="KW-0479">Metal-binding</keyword>
<feature type="binding site" description="covalent" evidence="7">
    <location>
        <position position="141"/>
    </location>
    <ligand>
        <name>heme c</name>
        <dbReference type="ChEBI" id="CHEBI:61717"/>
    </ligand>
</feature>
<evidence type="ECO:0000256" key="1">
    <source>
        <dbReference type="ARBA" id="ARBA00022448"/>
    </source>
</evidence>
<dbReference type="AlphaFoldDB" id="A0A2V3TWF1"/>
<keyword evidence="9" id="KW-1185">Reference proteome</keyword>
<evidence type="ECO:0000256" key="4">
    <source>
        <dbReference type="ARBA" id="ARBA00022982"/>
    </source>
</evidence>
<dbReference type="Gene3D" id="1.20.120.10">
    <property type="entry name" value="Cytochrome c/b562"/>
    <property type="match status" value="1"/>
</dbReference>
<feature type="binding site" description="axial binding residue" evidence="6">
    <location>
        <position position="142"/>
    </location>
    <ligand>
        <name>heme c</name>
        <dbReference type="ChEBI" id="CHEBI:61717"/>
    </ligand>
    <ligandPart>
        <name>Fe</name>
        <dbReference type="ChEBI" id="CHEBI:18248"/>
    </ligandPart>
</feature>
<dbReference type="PROSITE" id="PS51009">
    <property type="entry name" value="CYTCII"/>
    <property type="match status" value="1"/>
</dbReference>
<evidence type="ECO:0000256" key="2">
    <source>
        <dbReference type="ARBA" id="ARBA00022617"/>
    </source>
</evidence>
<sequence>MVREKLMIRSALVAAGLLLGVTVGIAQTDPIAARQQEMKNNGQASRIGAGMVRGQEPFDLAKAQQVFNTYIHTADNLGKLFPESSKTGKTAASPKIWDDRAGFDAALAKFGAEARKGLAETKDLESFKIAFAAVGRTCGACHEGFRVKQN</sequence>
<keyword evidence="2 7" id="KW-0349">Heme</keyword>
<dbReference type="Proteomes" id="UP000248021">
    <property type="component" value="Unassembled WGS sequence"/>
</dbReference>
<evidence type="ECO:0000256" key="3">
    <source>
        <dbReference type="ARBA" id="ARBA00022723"/>
    </source>
</evidence>
<comment type="caution">
    <text evidence="8">The sequence shown here is derived from an EMBL/GenBank/DDBJ whole genome shotgun (WGS) entry which is preliminary data.</text>
</comment>
<dbReference type="GO" id="GO:0020037">
    <property type="term" value="F:heme binding"/>
    <property type="evidence" value="ECO:0007669"/>
    <property type="project" value="InterPro"/>
</dbReference>
<dbReference type="InterPro" id="IPR012127">
    <property type="entry name" value="Cyt_c_prime"/>
</dbReference>
<accession>A0A2V3TWF1</accession>
<dbReference type="RefSeq" id="WP_170147475.1">
    <property type="nucleotide sequence ID" value="NZ_CAKNFM010000006.1"/>
</dbReference>
<dbReference type="EMBL" id="QJJK01000014">
    <property type="protein sequence ID" value="PXW53158.1"/>
    <property type="molecule type" value="Genomic_DNA"/>
</dbReference>
<name>A0A2V3TWF1_9HYPH</name>
<dbReference type="InterPro" id="IPR002321">
    <property type="entry name" value="Cyt_c_II"/>
</dbReference>
<dbReference type="PIRSF" id="PIRSF000027">
    <property type="entry name" value="Cytc_c_prime"/>
    <property type="match status" value="1"/>
</dbReference>
<proteinExistence type="predicted"/>
<keyword evidence="5 6" id="KW-0408">Iron</keyword>
<reference evidence="8 9" key="1">
    <citation type="submission" date="2018-05" db="EMBL/GenBank/DDBJ databases">
        <title>Genomic Encyclopedia of Type Strains, Phase IV (KMG-IV): sequencing the most valuable type-strain genomes for metagenomic binning, comparative biology and taxonomic classification.</title>
        <authorList>
            <person name="Goeker M."/>
        </authorList>
    </citation>
    <scope>NUCLEOTIDE SEQUENCE [LARGE SCALE GENOMIC DNA]</scope>
    <source>
        <strain evidence="8 9">DSM 6462</strain>
    </source>
</reference>
<dbReference type="GO" id="GO:0005506">
    <property type="term" value="F:iron ion binding"/>
    <property type="evidence" value="ECO:0007669"/>
    <property type="project" value="InterPro"/>
</dbReference>
<keyword evidence="4" id="KW-0249">Electron transport</keyword>
<keyword evidence="1" id="KW-0813">Transport</keyword>
<organism evidence="8 9">
    <name type="scientific">Chelatococcus asaccharovorans</name>
    <dbReference type="NCBI Taxonomy" id="28210"/>
    <lineage>
        <taxon>Bacteria</taxon>
        <taxon>Pseudomonadati</taxon>
        <taxon>Pseudomonadota</taxon>
        <taxon>Alphaproteobacteria</taxon>
        <taxon>Hyphomicrobiales</taxon>
        <taxon>Chelatococcaceae</taxon>
        <taxon>Chelatococcus</taxon>
    </lineage>
</organism>
<dbReference type="GO" id="GO:0009055">
    <property type="term" value="F:electron transfer activity"/>
    <property type="evidence" value="ECO:0007669"/>
    <property type="project" value="InterPro"/>
</dbReference>
<evidence type="ECO:0000313" key="9">
    <source>
        <dbReference type="Proteomes" id="UP000248021"/>
    </source>
</evidence>